<evidence type="ECO:0000256" key="1">
    <source>
        <dbReference type="ARBA" id="ARBA00010923"/>
    </source>
</evidence>
<dbReference type="InterPro" id="IPR000055">
    <property type="entry name" value="Restrct_endonuc_typeI_TRD"/>
</dbReference>
<sequence>MMMNKLKLTDREWKGFAIEKFFNIYTGKDLILSKIEQGHIPIVSHSEINNGIQAFSKKMQNYIMFNSNTTISLADRGTFKSFVQPSNFYIGTRVKALEIKIKISKNTLKFITTCIDRQSILFSYGRNACQRLNKLNILLPVDNQGNPDWQFMEDYIKQIEKEKIKQLIGYYQNKLLDSQLKNGIGGGKTLKIQWDIFKISDFFNFMRGNQNNMAKCEKGNIPLISARKVDNGYKDFIANNGKKLFPKHIITLNNDGDGGVGLAYYQSTQTALDTHVTALLPKINLTKNVMFYICLMISIQRDKFSHGYSINNERLSVQKIMLPIDKNGNPNWQFMEDYIKQIEKDKIETLLSYLNQYNTLAEPSRAEPSRAEPSRAEPSRAEPSRAEPSRAEPR</sequence>
<keyword evidence="3" id="KW-0238">DNA-binding</keyword>
<proteinExistence type="inferred from homology"/>
<protein>
    <submittedName>
        <fullName evidence="6">Restriction enzyme BgcI subunit beta</fullName>
        <ecNumber evidence="6">3.1.21.-</ecNumber>
    </submittedName>
</protein>
<dbReference type="Pfam" id="PF01420">
    <property type="entry name" value="Methylase_S"/>
    <property type="match status" value="2"/>
</dbReference>
<dbReference type="InterPro" id="IPR044946">
    <property type="entry name" value="Restrct_endonuc_typeI_TRD_sf"/>
</dbReference>
<evidence type="ECO:0000256" key="2">
    <source>
        <dbReference type="ARBA" id="ARBA00022747"/>
    </source>
</evidence>
<dbReference type="GO" id="GO:0009307">
    <property type="term" value="P:DNA restriction-modification system"/>
    <property type="evidence" value="ECO:0007669"/>
    <property type="project" value="UniProtKB-KW"/>
</dbReference>
<feature type="domain" description="Type I restriction modification DNA specificity" evidence="5">
    <location>
        <begin position="12"/>
        <end position="167"/>
    </location>
</feature>
<gene>
    <name evidence="6" type="primary">bcgIB_2</name>
    <name evidence="6" type="ORF">NCTC11227_01775</name>
</gene>
<evidence type="ECO:0000313" key="6">
    <source>
        <dbReference type="EMBL" id="STY87755.1"/>
    </source>
</evidence>
<comment type="similarity">
    <text evidence="1">Belongs to the type-I restriction system S methylase family.</text>
</comment>
<feature type="compositionally biased region" description="Basic and acidic residues" evidence="4">
    <location>
        <begin position="364"/>
        <end position="394"/>
    </location>
</feature>
<feature type="region of interest" description="Disordered" evidence="4">
    <location>
        <begin position="362"/>
        <end position="394"/>
    </location>
</feature>
<organism evidence="6 7">
    <name type="scientific">Moraxella ovis</name>
    <dbReference type="NCBI Taxonomy" id="29433"/>
    <lineage>
        <taxon>Bacteria</taxon>
        <taxon>Pseudomonadati</taxon>
        <taxon>Pseudomonadota</taxon>
        <taxon>Gammaproteobacteria</taxon>
        <taxon>Moraxellales</taxon>
        <taxon>Moraxellaceae</taxon>
        <taxon>Moraxella</taxon>
    </lineage>
</organism>
<dbReference type="EC" id="3.1.21.-" evidence="6"/>
<name>A0A378PLZ9_9GAMM</name>
<dbReference type="REBASE" id="406653">
    <property type="entry name" value="S1.Mov11227ORF1774P"/>
</dbReference>
<dbReference type="Proteomes" id="UP000255102">
    <property type="component" value="Unassembled WGS sequence"/>
</dbReference>
<reference evidence="6 7" key="1">
    <citation type="submission" date="2018-06" db="EMBL/GenBank/DDBJ databases">
        <authorList>
            <consortium name="Pathogen Informatics"/>
            <person name="Doyle S."/>
        </authorList>
    </citation>
    <scope>NUCLEOTIDE SEQUENCE [LARGE SCALE GENOMIC DNA]</scope>
    <source>
        <strain evidence="6 7">NCTC11227</strain>
    </source>
</reference>
<dbReference type="AlphaFoldDB" id="A0A378PLZ9"/>
<feature type="domain" description="Type I restriction modification DNA specificity" evidence="5">
    <location>
        <begin position="193"/>
        <end position="350"/>
    </location>
</feature>
<keyword evidence="2" id="KW-0680">Restriction system</keyword>
<dbReference type="GO" id="GO:0016787">
    <property type="term" value="F:hydrolase activity"/>
    <property type="evidence" value="ECO:0007669"/>
    <property type="project" value="UniProtKB-KW"/>
</dbReference>
<dbReference type="SUPFAM" id="SSF116734">
    <property type="entry name" value="DNA methylase specificity domain"/>
    <property type="match status" value="2"/>
</dbReference>
<evidence type="ECO:0000259" key="5">
    <source>
        <dbReference type="Pfam" id="PF01420"/>
    </source>
</evidence>
<keyword evidence="6" id="KW-0378">Hydrolase</keyword>
<dbReference type="EMBL" id="UGPW01000001">
    <property type="protein sequence ID" value="STY87755.1"/>
    <property type="molecule type" value="Genomic_DNA"/>
</dbReference>
<dbReference type="GO" id="GO:0003677">
    <property type="term" value="F:DNA binding"/>
    <property type="evidence" value="ECO:0007669"/>
    <property type="project" value="UniProtKB-KW"/>
</dbReference>
<dbReference type="Gene3D" id="3.90.220.20">
    <property type="entry name" value="DNA methylase specificity domains"/>
    <property type="match status" value="2"/>
</dbReference>
<accession>A0A378PLZ9</accession>
<evidence type="ECO:0000256" key="4">
    <source>
        <dbReference type="SAM" id="MobiDB-lite"/>
    </source>
</evidence>
<evidence type="ECO:0000256" key="3">
    <source>
        <dbReference type="ARBA" id="ARBA00023125"/>
    </source>
</evidence>
<evidence type="ECO:0000313" key="7">
    <source>
        <dbReference type="Proteomes" id="UP000255102"/>
    </source>
</evidence>